<accession>A0A400BJ09</accession>
<sequence>MMKKVYLFATCLGSAIMQESVLNAVRLLRREGVEVIFKKQQTCCSQPSFNSGYFKESKNIALHNIKLFTQDYPIVVPSGSCAGMMSHDYLELFKDDEHFNLVKEFSSRVIDLSQYLDEVLKVDYEDKGEPIKVTWHSNCHALRIQKSIQASKNLLKKLKNVELIPLEFEEECCGFGGTFSVKEPQISNSMAQEKIKDIQNTGVKYVLSSDGGCLMNIAGTMSKMGLDIKGIHLYDFLNKRLEGVAI</sequence>
<evidence type="ECO:0000313" key="4">
    <source>
        <dbReference type="Proteomes" id="UP000405656"/>
    </source>
</evidence>
<reference evidence="3 4" key="1">
    <citation type="submission" date="2018-05" db="EMBL/GenBank/DDBJ databases">
        <authorList>
            <consortium name="PulseNet: The National Subtyping Network for Foodborne Disease Surveillance"/>
            <person name="Tarr C.L."/>
            <person name="Trees E."/>
            <person name="Katz L.S."/>
            <person name="Carleton-Romer H.A."/>
            <person name="Stroika S."/>
            <person name="Kucerova Z."/>
            <person name="Roache K.F."/>
            <person name="Sabol A.L."/>
            <person name="Besser J."/>
            <person name="Gerner-Smidt P."/>
        </authorList>
    </citation>
    <scope>NUCLEOTIDE SEQUENCE [LARGE SCALE GENOMIC DNA]</scope>
    <source>
        <strain evidence="3 4">20110455</strain>
    </source>
</reference>
<dbReference type="PANTHER" id="PTHR30296:SF0">
    <property type="entry name" value="LACTATE UTILIZATION PROTEIN A"/>
    <property type="match status" value="1"/>
</dbReference>
<name>A0A400BJ09_CAMLA</name>
<dbReference type="RefSeq" id="WP_115614003.1">
    <property type="nucleotide sequence ID" value="NZ_AP028378.1"/>
</dbReference>
<feature type="domain" description="Cysteine-rich" evidence="1">
    <location>
        <begin position="133"/>
        <end position="217"/>
    </location>
</feature>
<dbReference type="GO" id="GO:0005829">
    <property type="term" value="C:cytosol"/>
    <property type="evidence" value="ECO:0007669"/>
    <property type="project" value="TreeGrafter"/>
</dbReference>
<evidence type="ECO:0000259" key="1">
    <source>
        <dbReference type="Pfam" id="PF02754"/>
    </source>
</evidence>
<gene>
    <name evidence="2" type="ORF">YZ36_05305</name>
    <name evidence="3" type="ORF">YZ36_08750</name>
</gene>
<dbReference type="Proteomes" id="UP000405656">
    <property type="component" value="Unassembled WGS sequence"/>
</dbReference>
<evidence type="ECO:0000313" key="3">
    <source>
        <dbReference type="EMBL" id="EAK0452043.1"/>
    </source>
</evidence>
<comment type="caution">
    <text evidence="3">The sequence shown here is derived from an EMBL/GenBank/DDBJ whole genome shotgun (WGS) entry which is preliminary data.</text>
</comment>
<dbReference type="InterPro" id="IPR004017">
    <property type="entry name" value="Cys_rich_dom"/>
</dbReference>
<dbReference type="GO" id="GO:0016491">
    <property type="term" value="F:oxidoreductase activity"/>
    <property type="evidence" value="ECO:0007669"/>
    <property type="project" value="UniProtKB-ARBA"/>
</dbReference>
<protein>
    <submittedName>
        <fullName evidence="3">(Fe-S)-binding protein</fullName>
    </submittedName>
</protein>
<dbReference type="AlphaFoldDB" id="A0A400BJ09"/>
<dbReference type="PANTHER" id="PTHR30296">
    <property type="entry name" value="UNCHARACTERIZED PROTEIN YKGE"/>
    <property type="match status" value="1"/>
</dbReference>
<dbReference type="OrthoDB" id="9770306at2"/>
<proteinExistence type="predicted"/>
<organism evidence="3 4">
    <name type="scientific">Campylobacter lari</name>
    <dbReference type="NCBI Taxonomy" id="201"/>
    <lineage>
        <taxon>Bacteria</taxon>
        <taxon>Pseudomonadati</taxon>
        <taxon>Campylobacterota</taxon>
        <taxon>Epsilonproteobacteria</taxon>
        <taxon>Campylobacterales</taxon>
        <taxon>Campylobacteraceae</taxon>
        <taxon>Campylobacter</taxon>
    </lineage>
</organism>
<dbReference type="EMBL" id="AACCWZ010000041">
    <property type="protein sequence ID" value="EAK0452043.1"/>
    <property type="molecule type" value="Genomic_DNA"/>
</dbReference>
<evidence type="ECO:0000313" key="2">
    <source>
        <dbReference type="EMBL" id="EAK0451398.1"/>
    </source>
</evidence>
<feature type="domain" description="Cysteine-rich" evidence="1">
    <location>
        <begin position="6"/>
        <end position="85"/>
    </location>
</feature>
<dbReference type="Pfam" id="PF02754">
    <property type="entry name" value="CCG"/>
    <property type="match status" value="2"/>
</dbReference>
<dbReference type="EMBL" id="AACCWZ010000006">
    <property type="protein sequence ID" value="EAK0451398.1"/>
    <property type="molecule type" value="Genomic_DNA"/>
</dbReference>